<dbReference type="Pfam" id="PF20152">
    <property type="entry name" value="DUF6534"/>
    <property type="match status" value="1"/>
</dbReference>
<name>A0A4Y7PPT1_9AGAM</name>
<dbReference type="OrthoDB" id="2792702at2759"/>
<accession>A0A4Y7PPT1</accession>
<dbReference type="VEuPathDB" id="FungiDB:BD410DRAFT_795247"/>
<keyword evidence="2" id="KW-0812">Transmembrane</keyword>
<feature type="domain" description="DUF6534" evidence="3">
    <location>
        <begin position="165"/>
        <end position="251"/>
    </location>
</feature>
<feature type="transmembrane region" description="Helical" evidence="2">
    <location>
        <begin position="12"/>
        <end position="33"/>
    </location>
</feature>
<feature type="region of interest" description="Disordered" evidence="1">
    <location>
        <begin position="294"/>
        <end position="345"/>
    </location>
</feature>
<feature type="transmembrane region" description="Helical" evidence="2">
    <location>
        <begin position="118"/>
        <end position="143"/>
    </location>
</feature>
<reference evidence="4 5" key="1">
    <citation type="submission" date="2018-06" db="EMBL/GenBank/DDBJ databases">
        <title>A transcriptomic atlas of mushroom development highlights an independent origin of complex multicellularity.</title>
        <authorList>
            <consortium name="DOE Joint Genome Institute"/>
            <person name="Krizsan K."/>
            <person name="Almasi E."/>
            <person name="Merenyi Z."/>
            <person name="Sahu N."/>
            <person name="Viragh M."/>
            <person name="Koszo T."/>
            <person name="Mondo S."/>
            <person name="Kiss B."/>
            <person name="Balint B."/>
            <person name="Kues U."/>
            <person name="Barry K."/>
            <person name="Hegedus J.C."/>
            <person name="Henrissat B."/>
            <person name="Johnson J."/>
            <person name="Lipzen A."/>
            <person name="Ohm R."/>
            <person name="Nagy I."/>
            <person name="Pangilinan J."/>
            <person name="Yan J."/>
            <person name="Xiong Y."/>
            <person name="Grigoriev I.V."/>
            <person name="Hibbett D.S."/>
            <person name="Nagy L.G."/>
        </authorList>
    </citation>
    <scope>NUCLEOTIDE SEQUENCE [LARGE SCALE GENOMIC DNA]</scope>
    <source>
        <strain evidence="4 5">SZMC22713</strain>
    </source>
</reference>
<sequence>MPPSDAGFLELNFWGFLVSLVLLGVSICQAYLYFTKYNDWWPLKLLVLSLLTLDISATFLWSFIIHKILILSWGSPKISYGGKTLLAVESVVTILVTVIAQLFFAYRVYLVGGRKLRIVPILVVAFALLGWGSGIARVILMVITPMSQMVSTKMKVVNTLEGGFAAVSDIIATVAMVVMFVGSALHTKRLNSVMRTLLIYTFNRGIVVTAAQVSMVVLYLCGPQKFYWNPVHMCLTKLYVNTLLAMLNARAQLRSQAASNSTHELSTKSATEAQFANSRSVVLTHEMRSTMERSRVRSVLDISTTSSGTPSEYVSQGDATTTTADSSVPKPVPVHSIENIHLETQ</sequence>
<dbReference type="STRING" id="50990.A0A4Y7PPT1"/>
<feature type="transmembrane region" description="Helical" evidence="2">
    <location>
        <begin position="163"/>
        <end position="185"/>
    </location>
</feature>
<feature type="transmembrane region" description="Helical" evidence="2">
    <location>
        <begin position="197"/>
        <end position="220"/>
    </location>
</feature>
<dbReference type="EMBL" id="ML170240">
    <property type="protein sequence ID" value="TDL16589.1"/>
    <property type="molecule type" value="Genomic_DNA"/>
</dbReference>
<proteinExistence type="predicted"/>
<evidence type="ECO:0000313" key="5">
    <source>
        <dbReference type="Proteomes" id="UP000294933"/>
    </source>
</evidence>
<evidence type="ECO:0000313" key="4">
    <source>
        <dbReference type="EMBL" id="TDL16589.1"/>
    </source>
</evidence>
<dbReference type="InterPro" id="IPR045339">
    <property type="entry name" value="DUF6534"/>
</dbReference>
<keyword evidence="5" id="KW-1185">Reference proteome</keyword>
<dbReference type="AlphaFoldDB" id="A0A4Y7PPT1"/>
<keyword evidence="2" id="KW-1133">Transmembrane helix</keyword>
<evidence type="ECO:0000256" key="2">
    <source>
        <dbReference type="SAM" id="Phobius"/>
    </source>
</evidence>
<evidence type="ECO:0000259" key="3">
    <source>
        <dbReference type="Pfam" id="PF20152"/>
    </source>
</evidence>
<feature type="compositionally biased region" description="Polar residues" evidence="1">
    <location>
        <begin position="301"/>
        <end position="326"/>
    </location>
</feature>
<dbReference type="Proteomes" id="UP000294933">
    <property type="component" value="Unassembled WGS sequence"/>
</dbReference>
<dbReference type="PANTHER" id="PTHR40465">
    <property type="entry name" value="CHROMOSOME 1, WHOLE GENOME SHOTGUN SEQUENCE"/>
    <property type="match status" value="1"/>
</dbReference>
<gene>
    <name evidence="4" type="ORF">BD410DRAFT_795247</name>
</gene>
<feature type="transmembrane region" description="Helical" evidence="2">
    <location>
        <begin position="85"/>
        <end position="106"/>
    </location>
</feature>
<feature type="transmembrane region" description="Helical" evidence="2">
    <location>
        <begin position="45"/>
        <end position="65"/>
    </location>
</feature>
<protein>
    <recommendedName>
        <fullName evidence="3">DUF6534 domain-containing protein</fullName>
    </recommendedName>
</protein>
<organism evidence="4 5">
    <name type="scientific">Rickenella mellea</name>
    <dbReference type="NCBI Taxonomy" id="50990"/>
    <lineage>
        <taxon>Eukaryota</taxon>
        <taxon>Fungi</taxon>
        <taxon>Dikarya</taxon>
        <taxon>Basidiomycota</taxon>
        <taxon>Agaricomycotina</taxon>
        <taxon>Agaricomycetes</taxon>
        <taxon>Hymenochaetales</taxon>
        <taxon>Rickenellaceae</taxon>
        <taxon>Rickenella</taxon>
    </lineage>
</organism>
<dbReference type="PANTHER" id="PTHR40465:SF1">
    <property type="entry name" value="DUF6534 DOMAIN-CONTAINING PROTEIN"/>
    <property type="match status" value="1"/>
</dbReference>
<evidence type="ECO:0000256" key="1">
    <source>
        <dbReference type="SAM" id="MobiDB-lite"/>
    </source>
</evidence>
<keyword evidence="2" id="KW-0472">Membrane</keyword>